<proteinExistence type="inferred from homology"/>
<comment type="caution">
    <text evidence="16">The sequence shown here is derived from an EMBL/GenBank/DDBJ whole genome shotgun (WGS) entry which is preliminary data.</text>
</comment>
<evidence type="ECO:0000256" key="4">
    <source>
        <dbReference type="ARBA" id="ARBA00012448"/>
    </source>
</evidence>
<comment type="catalytic activity">
    <reaction evidence="12">
        <text>Preferential cleavage: (Ac)2-L-Lys-D-Ala-|-D-Ala. Also transpeptidation of peptidyl-alanyl moieties that are N-acyl substituents of D-alanine.</text>
        <dbReference type="EC" id="3.4.16.4"/>
    </reaction>
</comment>
<dbReference type="Pfam" id="PF07943">
    <property type="entry name" value="PBP5_C"/>
    <property type="match status" value="1"/>
</dbReference>
<dbReference type="EMBL" id="JAKGBZ010000006">
    <property type="protein sequence ID" value="MCF3946054.1"/>
    <property type="molecule type" value="Genomic_DNA"/>
</dbReference>
<keyword evidence="10" id="KW-0573">Peptidoglycan synthesis</keyword>
<evidence type="ECO:0000256" key="11">
    <source>
        <dbReference type="ARBA" id="ARBA00023316"/>
    </source>
</evidence>
<evidence type="ECO:0000256" key="7">
    <source>
        <dbReference type="ARBA" id="ARBA00022729"/>
    </source>
</evidence>
<evidence type="ECO:0000256" key="2">
    <source>
        <dbReference type="ARBA" id="ARBA00004752"/>
    </source>
</evidence>
<keyword evidence="11" id="KW-0961">Cell wall biogenesis/degradation</keyword>
<evidence type="ECO:0000256" key="9">
    <source>
        <dbReference type="ARBA" id="ARBA00022960"/>
    </source>
</evidence>
<feature type="signal peptide" evidence="14">
    <location>
        <begin position="1"/>
        <end position="19"/>
    </location>
</feature>
<dbReference type="InterPro" id="IPR018044">
    <property type="entry name" value="Peptidase_S11"/>
</dbReference>
<keyword evidence="6" id="KW-0645">Protease</keyword>
<sequence length="407" mass="42619">MKRILAPIALSLIAVPALAALPHHGAKPHKAAVAQKAAIPAGPPPTAPLAVPGVPQPPVLPDQASYVLMDAQTGAVIAEKSPNLAWPPASLTKLMTAYLAYQAIAHGTLKMDQTVPVSDVAWHTGGSRMFISPSMTVTVNQLLHGLIIDSGNDAAVALAQAVAGSRSAFVQLMNGEAAKLHLAGTHYTNVDGLPEPTLRTTAMDVALLSRAIVTKYPDYLKISAKKHYTFDKIRQRSWNPVLFHDPTVDGLKTGRTKEAGHCIDATAVRKGRRLIAVVLGGPNWVASTNSIEALLDYGYQFYTNATVATAGKTVGTMATPELQNTAIPVAAAHDVVMTIPVVTAKALITTVSYDPPAQAGIVKGARVGTITVASGGKTIATVPAVAEIADKPAGFLARMLRRLHKAL</sequence>
<comment type="pathway">
    <text evidence="2">Cell wall biogenesis; peptidoglycan biosynthesis.</text>
</comment>
<dbReference type="InterPro" id="IPR037167">
    <property type="entry name" value="Peptidase_S11_C_sf"/>
</dbReference>
<protein>
    <recommendedName>
        <fullName evidence="4">serine-type D-Ala-D-Ala carboxypeptidase</fullName>
        <ecNumber evidence="4">3.4.16.4</ecNumber>
    </recommendedName>
</protein>
<comment type="similarity">
    <text evidence="3 13">Belongs to the peptidase S11 family.</text>
</comment>
<evidence type="ECO:0000256" key="14">
    <source>
        <dbReference type="SAM" id="SignalP"/>
    </source>
</evidence>
<feature type="chain" id="PRO_5046978145" description="serine-type D-Ala-D-Ala carboxypeptidase" evidence="14">
    <location>
        <begin position="20"/>
        <end position="407"/>
    </location>
</feature>
<dbReference type="SMART" id="SM00936">
    <property type="entry name" value="PBP5_C"/>
    <property type="match status" value="1"/>
</dbReference>
<evidence type="ECO:0000256" key="13">
    <source>
        <dbReference type="RuleBase" id="RU004016"/>
    </source>
</evidence>
<organism evidence="16 17">
    <name type="scientific">Acidiphilium iwatense</name>
    <dbReference type="NCBI Taxonomy" id="768198"/>
    <lineage>
        <taxon>Bacteria</taxon>
        <taxon>Pseudomonadati</taxon>
        <taxon>Pseudomonadota</taxon>
        <taxon>Alphaproteobacteria</taxon>
        <taxon>Acetobacterales</taxon>
        <taxon>Acidocellaceae</taxon>
        <taxon>Acidiphilium</taxon>
    </lineage>
</organism>
<evidence type="ECO:0000256" key="1">
    <source>
        <dbReference type="ARBA" id="ARBA00003217"/>
    </source>
</evidence>
<dbReference type="Gene3D" id="3.40.710.10">
    <property type="entry name" value="DD-peptidase/beta-lactamase superfamily"/>
    <property type="match status" value="1"/>
</dbReference>
<name>A0ABS9DTJ1_9PROT</name>
<evidence type="ECO:0000256" key="10">
    <source>
        <dbReference type="ARBA" id="ARBA00022984"/>
    </source>
</evidence>
<evidence type="ECO:0000256" key="8">
    <source>
        <dbReference type="ARBA" id="ARBA00022801"/>
    </source>
</evidence>
<dbReference type="EC" id="3.4.16.4" evidence="4"/>
<dbReference type="SUPFAM" id="SSF69189">
    <property type="entry name" value="Penicillin-binding protein associated domain"/>
    <property type="match status" value="1"/>
</dbReference>
<dbReference type="InterPro" id="IPR012338">
    <property type="entry name" value="Beta-lactam/transpept-like"/>
</dbReference>
<reference evidence="16 17" key="1">
    <citation type="submission" date="2022-01" db="EMBL/GenBank/DDBJ databases">
        <authorList>
            <person name="Won M."/>
            <person name="Kim S.-J."/>
            <person name="Kwon S.-W."/>
        </authorList>
    </citation>
    <scope>NUCLEOTIDE SEQUENCE [LARGE SCALE GENOMIC DNA]</scope>
    <source>
        <strain evidence="16 17">KCTC 23505</strain>
    </source>
</reference>
<dbReference type="InterPro" id="IPR015956">
    <property type="entry name" value="Peniciliin-bd_prot_C_sf"/>
</dbReference>
<evidence type="ECO:0000256" key="12">
    <source>
        <dbReference type="ARBA" id="ARBA00034000"/>
    </source>
</evidence>
<evidence type="ECO:0000256" key="5">
    <source>
        <dbReference type="ARBA" id="ARBA00022645"/>
    </source>
</evidence>
<keyword evidence="17" id="KW-1185">Reference proteome</keyword>
<comment type="function">
    <text evidence="1">Removes C-terminal D-alanyl residues from sugar-peptide cell wall precursors.</text>
</comment>
<dbReference type="Pfam" id="PF00768">
    <property type="entry name" value="Peptidase_S11"/>
    <property type="match status" value="1"/>
</dbReference>
<evidence type="ECO:0000313" key="16">
    <source>
        <dbReference type="EMBL" id="MCF3946054.1"/>
    </source>
</evidence>
<keyword evidence="9" id="KW-0133">Cell shape</keyword>
<accession>A0ABS9DTJ1</accession>
<keyword evidence="7 14" id="KW-0732">Signal</keyword>
<evidence type="ECO:0000256" key="3">
    <source>
        <dbReference type="ARBA" id="ARBA00007164"/>
    </source>
</evidence>
<dbReference type="Gene3D" id="2.60.410.10">
    <property type="entry name" value="D-Ala-D-Ala carboxypeptidase, C-terminal domain"/>
    <property type="match status" value="1"/>
</dbReference>
<dbReference type="GO" id="GO:0004180">
    <property type="term" value="F:carboxypeptidase activity"/>
    <property type="evidence" value="ECO:0007669"/>
    <property type="project" value="UniProtKB-KW"/>
</dbReference>
<keyword evidence="5 16" id="KW-0121">Carboxypeptidase</keyword>
<feature type="domain" description="Peptidase S11 D-Ala-D-Ala carboxypeptidase A C-terminal" evidence="15">
    <location>
        <begin position="302"/>
        <end position="392"/>
    </location>
</feature>
<dbReference type="PRINTS" id="PR00725">
    <property type="entry name" value="DADACBPTASE1"/>
</dbReference>
<dbReference type="InterPro" id="IPR001967">
    <property type="entry name" value="Peptidase_S11_N"/>
</dbReference>
<dbReference type="PANTHER" id="PTHR21581">
    <property type="entry name" value="D-ALANYL-D-ALANINE CARBOXYPEPTIDASE"/>
    <property type="match status" value="1"/>
</dbReference>
<gene>
    <name evidence="16" type="ORF">L2A60_05055</name>
</gene>
<dbReference type="PANTHER" id="PTHR21581:SF6">
    <property type="entry name" value="TRAFFICKING PROTEIN PARTICLE COMPLEX SUBUNIT 12"/>
    <property type="match status" value="1"/>
</dbReference>
<evidence type="ECO:0000313" key="17">
    <source>
        <dbReference type="Proteomes" id="UP001521209"/>
    </source>
</evidence>
<keyword evidence="8" id="KW-0378">Hydrolase</keyword>
<dbReference type="Proteomes" id="UP001521209">
    <property type="component" value="Unassembled WGS sequence"/>
</dbReference>
<evidence type="ECO:0000256" key="6">
    <source>
        <dbReference type="ARBA" id="ARBA00022670"/>
    </source>
</evidence>
<dbReference type="InterPro" id="IPR012907">
    <property type="entry name" value="Peptidase_S11_C"/>
</dbReference>
<dbReference type="SUPFAM" id="SSF56601">
    <property type="entry name" value="beta-lactamase/transpeptidase-like"/>
    <property type="match status" value="1"/>
</dbReference>
<evidence type="ECO:0000259" key="15">
    <source>
        <dbReference type="SMART" id="SM00936"/>
    </source>
</evidence>